<accession>A0AAD5WYD4</accession>
<keyword evidence="3" id="KW-1185">Reference proteome</keyword>
<reference evidence="2" key="1">
    <citation type="submission" date="2020-05" db="EMBL/GenBank/DDBJ databases">
        <title>Phylogenomic resolution of chytrid fungi.</title>
        <authorList>
            <person name="Stajich J.E."/>
            <person name="Amses K."/>
            <person name="Simmons R."/>
            <person name="Seto K."/>
            <person name="Myers J."/>
            <person name="Bonds A."/>
            <person name="Quandt C.A."/>
            <person name="Barry K."/>
            <person name="Liu P."/>
            <person name="Grigoriev I."/>
            <person name="Longcore J.E."/>
            <person name="James T.Y."/>
        </authorList>
    </citation>
    <scope>NUCLEOTIDE SEQUENCE</scope>
    <source>
        <strain evidence="2">JEL0318</strain>
    </source>
</reference>
<comment type="caution">
    <text evidence="2">The sequence shown here is derived from an EMBL/GenBank/DDBJ whole genome shotgun (WGS) entry which is preliminary data.</text>
</comment>
<dbReference type="AlphaFoldDB" id="A0AAD5WYD4"/>
<feature type="compositionally biased region" description="Basic residues" evidence="1">
    <location>
        <begin position="56"/>
        <end position="66"/>
    </location>
</feature>
<evidence type="ECO:0000313" key="3">
    <source>
        <dbReference type="Proteomes" id="UP001212841"/>
    </source>
</evidence>
<proteinExistence type="predicted"/>
<evidence type="ECO:0000313" key="2">
    <source>
        <dbReference type="EMBL" id="KAJ3031114.1"/>
    </source>
</evidence>
<sequence>MSTNSKVEQLKQLEQSLAQNSDWNGIDASVRTSVLNKHIEDIAEDVLYNQLKDIKKQKTSAARKKRKDDTGFSTQ</sequence>
<dbReference type="EMBL" id="JADGJD010002584">
    <property type="protein sequence ID" value="KAJ3031114.1"/>
    <property type="molecule type" value="Genomic_DNA"/>
</dbReference>
<organism evidence="2 3">
    <name type="scientific">Rhizophlyctis rosea</name>
    <dbReference type="NCBI Taxonomy" id="64517"/>
    <lineage>
        <taxon>Eukaryota</taxon>
        <taxon>Fungi</taxon>
        <taxon>Fungi incertae sedis</taxon>
        <taxon>Chytridiomycota</taxon>
        <taxon>Chytridiomycota incertae sedis</taxon>
        <taxon>Chytridiomycetes</taxon>
        <taxon>Rhizophlyctidales</taxon>
        <taxon>Rhizophlyctidaceae</taxon>
        <taxon>Rhizophlyctis</taxon>
    </lineage>
</organism>
<protein>
    <submittedName>
        <fullName evidence="2">Uncharacterized protein</fullName>
    </submittedName>
</protein>
<evidence type="ECO:0000256" key="1">
    <source>
        <dbReference type="SAM" id="MobiDB-lite"/>
    </source>
</evidence>
<gene>
    <name evidence="2" type="ORF">HK097_005506</name>
</gene>
<name>A0AAD5WYD4_9FUNG</name>
<feature type="region of interest" description="Disordered" evidence="1">
    <location>
        <begin position="56"/>
        <end position="75"/>
    </location>
</feature>
<dbReference type="Proteomes" id="UP001212841">
    <property type="component" value="Unassembled WGS sequence"/>
</dbReference>